<dbReference type="InterPro" id="IPR000571">
    <property type="entry name" value="Znf_CCCH"/>
</dbReference>
<dbReference type="Proteomes" id="UP000887563">
    <property type="component" value="Unplaced"/>
</dbReference>
<dbReference type="FunFam" id="4.10.1000.10:FF:000001">
    <property type="entry name" value="zinc finger CCCH domain-containing protein 15-like"/>
    <property type="match status" value="1"/>
</dbReference>
<evidence type="ECO:0000256" key="1">
    <source>
        <dbReference type="ARBA" id="ARBA00022723"/>
    </source>
</evidence>
<evidence type="ECO:0000256" key="4">
    <source>
        <dbReference type="ARBA" id="ARBA00022833"/>
    </source>
</evidence>
<dbReference type="GO" id="GO:0005829">
    <property type="term" value="C:cytosol"/>
    <property type="evidence" value="ECO:0007669"/>
    <property type="project" value="TreeGrafter"/>
</dbReference>
<evidence type="ECO:0000256" key="2">
    <source>
        <dbReference type="ARBA" id="ARBA00022737"/>
    </source>
</evidence>
<feature type="region of interest" description="Disordered" evidence="6">
    <location>
        <begin position="447"/>
        <end position="537"/>
    </location>
</feature>
<feature type="domain" description="C3H1-type" evidence="7">
    <location>
        <begin position="121"/>
        <end position="149"/>
    </location>
</feature>
<evidence type="ECO:0000256" key="5">
    <source>
        <dbReference type="PROSITE-ProRule" id="PRU00723"/>
    </source>
</evidence>
<evidence type="ECO:0000256" key="6">
    <source>
        <dbReference type="SAM" id="MobiDB-lite"/>
    </source>
</evidence>
<protein>
    <submittedName>
        <fullName evidence="9">C3H1-type domain-containing protein</fullName>
    </submittedName>
</protein>
<dbReference type="AlphaFoldDB" id="A0A914KKG5"/>
<dbReference type="InterPro" id="IPR036855">
    <property type="entry name" value="Znf_CCCH_sf"/>
</dbReference>
<feature type="compositionally biased region" description="Low complexity" evidence="6">
    <location>
        <begin position="478"/>
        <end position="497"/>
    </location>
</feature>
<evidence type="ECO:0000313" key="9">
    <source>
        <dbReference type="WBParaSite" id="Minc3s00029g01797"/>
    </source>
</evidence>
<evidence type="ECO:0000256" key="3">
    <source>
        <dbReference type="ARBA" id="ARBA00022771"/>
    </source>
</evidence>
<dbReference type="PROSITE" id="PS50103">
    <property type="entry name" value="ZF_C3H1"/>
    <property type="match status" value="2"/>
</dbReference>
<feature type="domain" description="C3H1-type" evidence="7">
    <location>
        <begin position="83"/>
        <end position="111"/>
    </location>
</feature>
<dbReference type="WBParaSite" id="Minc3s00029g01797">
    <property type="protein sequence ID" value="Minc3s00029g01797"/>
    <property type="gene ID" value="Minc3s00029g01797"/>
</dbReference>
<accession>A0A914KKG5</accession>
<keyword evidence="4 5" id="KW-0862">Zinc</keyword>
<keyword evidence="2" id="KW-0677">Repeat</keyword>
<dbReference type="Pfam" id="PF00642">
    <property type="entry name" value="zf-CCCH"/>
    <property type="match status" value="2"/>
</dbReference>
<sequence>MSVFNEVKILTASTPINIGNTNNNLSPDFLTRNASNSTIKPAIIDNNVDNNGGEATPTTPVANNSNSSTPNANSRVQQKNPKLYKTELCRSWMETGRCNYGERCQYAHGDREKRPVPRHPKYKTEPCQSYHKTGYCPYGPRCHFIHNENPTQLKALINANEQALRIVQDITSAGPDSKQRTILTTSCSAASLGAYAAMQSATNNNPTGTPPIFSSGKMTNTSSGVYPAQRSNSAIVAYLNGQQHLIGKSHNFGSNPDNFNIFNNNNNSMHLLQNSPPQEFDQQQQNCHQFSNNFYFDEFNSGIKNYSEGNNNLKSLWHETSRDNEFSQNNSNLSGMMADNQNFRPKTLDLFSPPAVGGGWHSEQISPLHFSSIPYTHGVESTQILQQNRRQRKILPVPVNTQKQHFLDFTDDIDVVGNNNNEELDAQQLLGNLCCASDDEYSRSSIISSNIDSGNESPPAASEDSAKPKASSQAVPIQQQQNNLLSNSQQSSALSSLDETQQRRSSDGDKTITTTTPNSLKKGATSKTVEGVDSTDINTCNKSTASSSLASLLSSSSSNSATHIQKTGDSIFINSKDTSTPSLLPPTPTTATKAESSTEKKEDTSPASVRLPVFERLSLNQ</sequence>
<dbReference type="Gene3D" id="4.10.1000.10">
    <property type="entry name" value="Zinc finger, CCCH-type"/>
    <property type="match status" value="2"/>
</dbReference>
<keyword evidence="1 5" id="KW-0479">Metal-binding</keyword>
<dbReference type="PANTHER" id="PTHR12547:SF185">
    <property type="entry name" value="C3H1-TYPE DOMAIN-CONTAINING PROTEIN"/>
    <property type="match status" value="1"/>
</dbReference>
<dbReference type="SMART" id="SM00356">
    <property type="entry name" value="ZnF_C3H1"/>
    <property type="match status" value="2"/>
</dbReference>
<dbReference type="GO" id="GO:0003730">
    <property type="term" value="F:mRNA 3'-UTR binding"/>
    <property type="evidence" value="ECO:0007669"/>
    <property type="project" value="TreeGrafter"/>
</dbReference>
<evidence type="ECO:0000259" key="7">
    <source>
        <dbReference type="PROSITE" id="PS50103"/>
    </source>
</evidence>
<dbReference type="InterPro" id="IPR045877">
    <property type="entry name" value="ZFP36-like"/>
</dbReference>
<dbReference type="GO" id="GO:0008270">
    <property type="term" value="F:zinc ion binding"/>
    <property type="evidence" value="ECO:0007669"/>
    <property type="project" value="UniProtKB-KW"/>
</dbReference>
<feature type="compositionally biased region" description="Low complexity" evidence="6">
    <location>
        <begin position="55"/>
        <end position="74"/>
    </location>
</feature>
<feature type="region of interest" description="Disordered" evidence="6">
    <location>
        <begin position="43"/>
        <end position="79"/>
    </location>
</feature>
<proteinExistence type="predicted"/>
<dbReference type="FunFam" id="4.10.1000.10:FF:000002">
    <property type="entry name" value="Zinc finger protein 36, C3H1 type-like 1"/>
    <property type="match status" value="1"/>
</dbReference>
<keyword evidence="8" id="KW-1185">Reference proteome</keyword>
<keyword evidence="3 5" id="KW-0863">Zinc-finger</keyword>
<feature type="compositionally biased region" description="Low complexity" evidence="6">
    <location>
        <begin position="447"/>
        <end position="457"/>
    </location>
</feature>
<feature type="zinc finger region" description="C3H1-type" evidence="5">
    <location>
        <begin position="83"/>
        <end position="111"/>
    </location>
</feature>
<dbReference type="GO" id="GO:0043186">
    <property type="term" value="C:P granule"/>
    <property type="evidence" value="ECO:0007669"/>
    <property type="project" value="UniProtKB-ARBA"/>
</dbReference>
<dbReference type="SUPFAM" id="SSF90229">
    <property type="entry name" value="CCCH zinc finger"/>
    <property type="match status" value="2"/>
</dbReference>
<name>A0A914KKG5_MELIC</name>
<feature type="region of interest" description="Disordered" evidence="6">
    <location>
        <begin position="572"/>
        <end position="621"/>
    </location>
</feature>
<feature type="zinc finger region" description="C3H1-type" evidence="5">
    <location>
        <begin position="121"/>
        <end position="149"/>
    </location>
</feature>
<organism evidence="8 9">
    <name type="scientific">Meloidogyne incognita</name>
    <name type="common">Southern root-knot nematode worm</name>
    <name type="synonym">Oxyuris incognita</name>
    <dbReference type="NCBI Taxonomy" id="6306"/>
    <lineage>
        <taxon>Eukaryota</taxon>
        <taxon>Metazoa</taxon>
        <taxon>Ecdysozoa</taxon>
        <taxon>Nematoda</taxon>
        <taxon>Chromadorea</taxon>
        <taxon>Rhabditida</taxon>
        <taxon>Tylenchina</taxon>
        <taxon>Tylenchomorpha</taxon>
        <taxon>Tylenchoidea</taxon>
        <taxon>Meloidogynidae</taxon>
        <taxon>Meloidogyninae</taxon>
        <taxon>Meloidogyne</taxon>
        <taxon>Meloidogyne incognita group</taxon>
    </lineage>
</organism>
<feature type="compositionally biased region" description="Basic and acidic residues" evidence="6">
    <location>
        <begin position="500"/>
        <end position="510"/>
    </location>
</feature>
<reference evidence="9" key="1">
    <citation type="submission" date="2022-11" db="UniProtKB">
        <authorList>
            <consortium name="WormBaseParasite"/>
        </authorList>
    </citation>
    <scope>IDENTIFICATION</scope>
</reference>
<dbReference type="PANTHER" id="PTHR12547">
    <property type="entry name" value="CCCH ZINC FINGER/TIS11-RELATED"/>
    <property type="match status" value="1"/>
</dbReference>
<evidence type="ECO:0000313" key="8">
    <source>
        <dbReference type="Proteomes" id="UP000887563"/>
    </source>
</evidence>